<evidence type="ECO:0000313" key="3">
    <source>
        <dbReference type="Proteomes" id="UP000017836"/>
    </source>
</evidence>
<dbReference type="AlphaFoldDB" id="W1P6H2"/>
<feature type="domain" description="BURP" evidence="1">
    <location>
        <begin position="49"/>
        <end position="172"/>
    </location>
</feature>
<dbReference type="InterPro" id="IPR004873">
    <property type="entry name" value="BURP_dom"/>
</dbReference>
<evidence type="ECO:0000259" key="1">
    <source>
        <dbReference type="PROSITE" id="PS51277"/>
    </source>
</evidence>
<dbReference type="PROSITE" id="PS51277">
    <property type="entry name" value="BURP"/>
    <property type="match status" value="1"/>
</dbReference>
<evidence type="ECO:0000313" key="2">
    <source>
        <dbReference type="EMBL" id="ERN02585.1"/>
    </source>
</evidence>
<dbReference type="Pfam" id="PF03181">
    <property type="entry name" value="BURP"/>
    <property type="match status" value="1"/>
</dbReference>
<reference evidence="3" key="1">
    <citation type="journal article" date="2013" name="Science">
        <title>The Amborella genome and the evolution of flowering plants.</title>
        <authorList>
            <consortium name="Amborella Genome Project"/>
        </authorList>
    </citation>
    <scope>NUCLEOTIDE SEQUENCE [LARGE SCALE GENOMIC DNA]</scope>
</reference>
<protein>
    <recommendedName>
        <fullName evidence="1">BURP domain-containing protein</fullName>
    </recommendedName>
</protein>
<dbReference type="PANTHER" id="PTHR31236">
    <property type="entry name" value="BURP DOMAIN PROTEIN USPL1-LIKE"/>
    <property type="match status" value="1"/>
</dbReference>
<gene>
    <name evidence="2" type="ORF">AMTR_s00087p00099700</name>
</gene>
<accession>W1P6H2</accession>
<dbReference type="EMBL" id="KI394524">
    <property type="protein sequence ID" value="ERN02585.1"/>
    <property type="molecule type" value="Genomic_DNA"/>
</dbReference>
<dbReference type="HOGENOM" id="CLU_1557374_0_0_1"/>
<keyword evidence="3" id="KW-1185">Reference proteome</keyword>
<dbReference type="Gramene" id="ERN02585">
    <property type="protein sequence ID" value="ERN02585"/>
    <property type="gene ID" value="AMTR_s00087p00099700"/>
</dbReference>
<organism evidence="2 3">
    <name type="scientific">Amborella trichopoda</name>
    <dbReference type="NCBI Taxonomy" id="13333"/>
    <lineage>
        <taxon>Eukaryota</taxon>
        <taxon>Viridiplantae</taxon>
        <taxon>Streptophyta</taxon>
        <taxon>Embryophyta</taxon>
        <taxon>Tracheophyta</taxon>
        <taxon>Spermatophyta</taxon>
        <taxon>Magnoliopsida</taxon>
        <taxon>Amborellales</taxon>
        <taxon>Amborellaceae</taxon>
        <taxon>Amborella</taxon>
    </lineage>
</organism>
<proteinExistence type="predicted"/>
<sequence length="172" mass="18940">MGSFTKNPVVEHPQRILSLKAVSKKQTHILIQPNHHHSSSYSPGPAIIFFNEKDLKVGNKFDLYNMVDKTLAATSPLAHQEVDSIPFASVSLVDMLHRFSIPLDSPLAKKVARSLHMCVSPPQRSEHKFCATSLVPMHDFVSSILGPKAKPQVLAATLYIGENRPPLGTLTL</sequence>
<dbReference type="PANTHER" id="PTHR31236:SF32">
    <property type="entry name" value="BURP DOMAIN PROTEIN USPL1-LIKE"/>
    <property type="match status" value="1"/>
</dbReference>
<dbReference type="Proteomes" id="UP000017836">
    <property type="component" value="Unassembled WGS sequence"/>
</dbReference>
<name>W1P6H2_AMBTC</name>
<dbReference type="InterPro" id="IPR044816">
    <property type="entry name" value="BURP"/>
</dbReference>